<organism evidence="1 2">
    <name type="scientific">Caerostris extrusa</name>
    <name type="common">Bark spider</name>
    <name type="synonym">Caerostris bankana</name>
    <dbReference type="NCBI Taxonomy" id="172846"/>
    <lineage>
        <taxon>Eukaryota</taxon>
        <taxon>Metazoa</taxon>
        <taxon>Ecdysozoa</taxon>
        <taxon>Arthropoda</taxon>
        <taxon>Chelicerata</taxon>
        <taxon>Arachnida</taxon>
        <taxon>Araneae</taxon>
        <taxon>Araneomorphae</taxon>
        <taxon>Entelegynae</taxon>
        <taxon>Araneoidea</taxon>
        <taxon>Araneidae</taxon>
        <taxon>Caerostris</taxon>
    </lineage>
</organism>
<name>A0AAV4UGM9_CAEEX</name>
<keyword evidence="2" id="KW-1185">Reference proteome</keyword>
<comment type="caution">
    <text evidence="1">The sequence shown here is derived from an EMBL/GenBank/DDBJ whole genome shotgun (WGS) entry which is preliminary data.</text>
</comment>
<dbReference type="EMBL" id="BPLR01012851">
    <property type="protein sequence ID" value="GIY57022.1"/>
    <property type="molecule type" value="Genomic_DNA"/>
</dbReference>
<sequence length="82" mass="9446">MESNNGLHGVLRKGVMESFLQKESWITVLRKFQESLPSVEGSSLSKSRNLQKQSYYPILISSDSFFQNNYCSTVYEKLNLHP</sequence>
<proteinExistence type="predicted"/>
<evidence type="ECO:0000313" key="2">
    <source>
        <dbReference type="Proteomes" id="UP001054945"/>
    </source>
</evidence>
<reference evidence="1 2" key="1">
    <citation type="submission" date="2021-06" db="EMBL/GenBank/DDBJ databases">
        <title>Caerostris extrusa draft genome.</title>
        <authorList>
            <person name="Kono N."/>
            <person name="Arakawa K."/>
        </authorList>
    </citation>
    <scope>NUCLEOTIDE SEQUENCE [LARGE SCALE GENOMIC DNA]</scope>
</reference>
<gene>
    <name evidence="1" type="ORF">CEXT_607491</name>
</gene>
<dbReference type="Proteomes" id="UP001054945">
    <property type="component" value="Unassembled WGS sequence"/>
</dbReference>
<accession>A0AAV4UGM9</accession>
<evidence type="ECO:0000313" key="1">
    <source>
        <dbReference type="EMBL" id="GIY57022.1"/>
    </source>
</evidence>
<protein>
    <submittedName>
        <fullName evidence="1">Uncharacterized protein</fullName>
    </submittedName>
</protein>
<dbReference type="AlphaFoldDB" id="A0AAV4UGM9"/>